<evidence type="ECO:0000256" key="4">
    <source>
        <dbReference type="ARBA" id="ARBA00022960"/>
    </source>
</evidence>
<feature type="transmembrane region" description="Helical" evidence="10">
    <location>
        <begin position="463"/>
        <end position="488"/>
    </location>
</feature>
<evidence type="ECO:0000256" key="2">
    <source>
        <dbReference type="ARBA" id="ARBA00022475"/>
    </source>
</evidence>
<keyword evidence="13" id="KW-1185">Reference proteome</keyword>
<dbReference type="HAMAP" id="MF_02078">
    <property type="entry name" value="MurJ_MviN"/>
    <property type="match status" value="1"/>
</dbReference>
<keyword evidence="5 10" id="KW-0573">Peptidoglycan synthesis</keyword>
<evidence type="ECO:0000256" key="3">
    <source>
        <dbReference type="ARBA" id="ARBA00022692"/>
    </source>
</evidence>
<evidence type="ECO:0000313" key="12">
    <source>
        <dbReference type="EMBL" id="MFC3156764.1"/>
    </source>
</evidence>
<evidence type="ECO:0000256" key="9">
    <source>
        <dbReference type="ARBA" id="ARBA00061532"/>
    </source>
</evidence>
<dbReference type="EMBL" id="JBHRTL010000031">
    <property type="protein sequence ID" value="MFC3156764.1"/>
    <property type="molecule type" value="Genomic_DNA"/>
</dbReference>
<evidence type="ECO:0000256" key="5">
    <source>
        <dbReference type="ARBA" id="ARBA00022984"/>
    </source>
</evidence>
<dbReference type="RefSeq" id="WP_382418143.1">
    <property type="nucleotide sequence ID" value="NZ_AP031500.1"/>
</dbReference>
<comment type="subcellular location">
    <subcellularLocation>
        <location evidence="10">Cell inner membrane</location>
        <topology evidence="10">Multi-pass membrane protein</topology>
    </subcellularLocation>
    <subcellularLocation>
        <location evidence="1">Cell membrane</location>
        <topology evidence="1">Multi-pass membrane protein</topology>
    </subcellularLocation>
</comment>
<feature type="transmembrane region" description="Helical" evidence="10">
    <location>
        <begin position="500"/>
        <end position="523"/>
    </location>
</feature>
<organism evidence="12 13">
    <name type="scientific">Gilvimarinus japonicus</name>
    <dbReference type="NCBI Taxonomy" id="1796469"/>
    <lineage>
        <taxon>Bacteria</taxon>
        <taxon>Pseudomonadati</taxon>
        <taxon>Pseudomonadota</taxon>
        <taxon>Gammaproteobacteria</taxon>
        <taxon>Cellvibrionales</taxon>
        <taxon>Cellvibrionaceae</taxon>
        <taxon>Gilvimarinus</taxon>
    </lineage>
</organism>
<evidence type="ECO:0000256" key="10">
    <source>
        <dbReference type="HAMAP-Rule" id="MF_02078"/>
    </source>
</evidence>
<feature type="transmembrane region" description="Helical" evidence="10">
    <location>
        <begin position="204"/>
        <end position="224"/>
    </location>
</feature>
<keyword evidence="10 11" id="KW-0961">Cell wall biogenesis/degradation</keyword>
<keyword evidence="3 10" id="KW-0812">Transmembrane</keyword>
<feature type="transmembrane region" description="Helical" evidence="10">
    <location>
        <begin position="245"/>
        <end position="270"/>
    </location>
</feature>
<keyword evidence="10 11" id="KW-0813">Transport</keyword>
<evidence type="ECO:0000256" key="6">
    <source>
        <dbReference type="ARBA" id="ARBA00022989"/>
    </source>
</evidence>
<feature type="transmembrane region" description="Helical" evidence="10">
    <location>
        <begin position="107"/>
        <end position="130"/>
    </location>
</feature>
<evidence type="ECO:0000313" key="13">
    <source>
        <dbReference type="Proteomes" id="UP001595548"/>
    </source>
</evidence>
<feature type="transmembrane region" description="Helical" evidence="10">
    <location>
        <begin position="373"/>
        <end position="392"/>
    </location>
</feature>
<sequence>MTETPEPKTAESAVARPGLLRSSSKVGVMTMASRVLGLLRDVVFAHTIGAGGGADAFFVAFKIPNFMRRLFAEGAFAQAFVPVLSEYRSQGTLAAVKALIDRVAGGLGLVLLLVTALAVLGAPLVATVFAPGFHSDPTQFALATDMIRITFPYLMLISLTGLTGAILNSYDQFAVPAFTPVLLNVCLIAAALLAAPHFNPPALGLAWGVLAAGVVQLVFQLPFLARLQLLPSPKLDWADPGVKRILALMVPALFGVSVSQINLMLDTIIASLLPGGSISWLYYSERLADLPLGVFAIAIATVILPNLSRQHAARDPGSFAHTLDWALRLICLIALPAIVALVILAEPILVTLFQYGATSAADTAMAALSLRAYALGLLAFMLIKVLAPGFYARQDMKTPVRIGIIAMAVNMALNIAFVLPLHFYWQIGHVGLALATSLAAYVNSFLLYRGLRKLGVYWRHQGWPALGLQMACANVAMAVVLVALMLVWGDWEVWSAGQRIWHLALVCAAGAIVYLAGLLLTGFKPSNLRHVSRQ</sequence>
<comment type="function">
    <text evidence="8 10 11">Involved in peptidoglycan biosynthesis. Transports lipid-linked peptidoglycan precursors from the inner to the outer leaflet of the cytoplasmic membrane.</text>
</comment>
<evidence type="ECO:0000256" key="1">
    <source>
        <dbReference type="ARBA" id="ARBA00004651"/>
    </source>
</evidence>
<dbReference type="PRINTS" id="PR01806">
    <property type="entry name" value="VIRFACTRMVIN"/>
</dbReference>
<feature type="transmembrane region" description="Helical" evidence="10">
    <location>
        <begin position="329"/>
        <end position="353"/>
    </location>
</feature>
<protein>
    <recommendedName>
        <fullName evidence="10">Probable lipid II flippase MurJ</fullName>
    </recommendedName>
</protein>
<evidence type="ECO:0000256" key="11">
    <source>
        <dbReference type="PIRNR" id="PIRNR002869"/>
    </source>
</evidence>
<dbReference type="PANTHER" id="PTHR47019:SF1">
    <property type="entry name" value="LIPID II FLIPPASE MURJ"/>
    <property type="match status" value="1"/>
</dbReference>
<keyword evidence="2 10" id="KW-1003">Cell membrane</keyword>
<feature type="transmembrane region" description="Helical" evidence="10">
    <location>
        <begin position="177"/>
        <end position="198"/>
    </location>
</feature>
<gene>
    <name evidence="10 12" type="primary">murJ</name>
    <name evidence="12" type="ORF">ACFOEB_16255</name>
</gene>
<dbReference type="CDD" id="cd13123">
    <property type="entry name" value="MATE_MurJ_like"/>
    <property type="match status" value="1"/>
</dbReference>
<comment type="pathway">
    <text evidence="10">Cell wall biogenesis; peptidoglycan biosynthesis.</text>
</comment>
<dbReference type="InterPro" id="IPR051050">
    <property type="entry name" value="Lipid_II_flippase_MurJ/MviN"/>
</dbReference>
<comment type="caution">
    <text evidence="12">The sequence shown here is derived from an EMBL/GenBank/DDBJ whole genome shotgun (WGS) entry which is preliminary data.</text>
</comment>
<comment type="similarity">
    <text evidence="9 10 11">Belongs to the MurJ/MviN family.</text>
</comment>
<feature type="transmembrane region" description="Helical" evidence="10">
    <location>
        <begin position="404"/>
        <end position="425"/>
    </location>
</feature>
<dbReference type="InterPro" id="IPR004268">
    <property type="entry name" value="MurJ"/>
</dbReference>
<keyword evidence="4 10" id="KW-0133">Cell shape</keyword>
<evidence type="ECO:0000256" key="7">
    <source>
        <dbReference type="ARBA" id="ARBA00023136"/>
    </source>
</evidence>
<dbReference type="Proteomes" id="UP001595548">
    <property type="component" value="Unassembled WGS sequence"/>
</dbReference>
<dbReference type="NCBIfam" id="TIGR01695">
    <property type="entry name" value="murJ_mviN"/>
    <property type="match status" value="1"/>
</dbReference>
<accession>A0ABV7HSG1</accession>
<proteinExistence type="inferred from homology"/>
<dbReference type="PANTHER" id="PTHR47019">
    <property type="entry name" value="LIPID II FLIPPASE MURJ"/>
    <property type="match status" value="1"/>
</dbReference>
<dbReference type="Pfam" id="PF03023">
    <property type="entry name" value="MurJ"/>
    <property type="match status" value="1"/>
</dbReference>
<feature type="transmembrane region" description="Helical" evidence="10">
    <location>
        <begin position="150"/>
        <end position="170"/>
    </location>
</feature>
<feature type="transmembrane region" description="Helical" evidence="10">
    <location>
        <begin position="43"/>
        <end position="61"/>
    </location>
</feature>
<dbReference type="PIRSF" id="PIRSF002869">
    <property type="entry name" value="MviN"/>
    <property type="match status" value="1"/>
</dbReference>
<keyword evidence="7 10" id="KW-0472">Membrane</keyword>
<name>A0ABV7HSG1_9GAMM</name>
<keyword evidence="10" id="KW-0997">Cell inner membrane</keyword>
<evidence type="ECO:0000256" key="8">
    <source>
        <dbReference type="ARBA" id="ARBA00060041"/>
    </source>
</evidence>
<reference evidence="13" key="1">
    <citation type="journal article" date="2019" name="Int. J. Syst. Evol. Microbiol.">
        <title>The Global Catalogue of Microorganisms (GCM) 10K type strain sequencing project: providing services to taxonomists for standard genome sequencing and annotation.</title>
        <authorList>
            <consortium name="The Broad Institute Genomics Platform"/>
            <consortium name="The Broad Institute Genome Sequencing Center for Infectious Disease"/>
            <person name="Wu L."/>
            <person name="Ma J."/>
        </authorList>
    </citation>
    <scope>NUCLEOTIDE SEQUENCE [LARGE SCALE GENOMIC DNA]</scope>
    <source>
        <strain evidence="13">KCTC 52141</strain>
    </source>
</reference>
<feature type="transmembrane region" description="Helical" evidence="10">
    <location>
        <begin position="290"/>
        <end position="308"/>
    </location>
</feature>
<feature type="transmembrane region" description="Helical" evidence="10">
    <location>
        <begin position="431"/>
        <end position="451"/>
    </location>
</feature>
<keyword evidence="6 10" id="KW-1133">Transmembrane helix</keyword>